<keyword evidence="1" id="KW-0479">Metal-binding</keyword>
<dbReference type="PRINTS" id="PR00450">
    <property type="entry name" value="RECOVERIN"/>
</dbReference>
<keyword evidence="2" id="KW-0677">Repeat</keyword>
<evidence type="ECO:0000313" key="6">
    <source>
        <dbReference type="Proteomes" id="UP001160148"/>
    </source>
</evidence>
<dbReference type="GO" id="GO:0005509">
    <property type="term" value="F:calcium ion binding"/>
    <property type="evidence" value="ECO:0007669"/>
    <property type="project" value="InterPro"/>
</dbReference>
<sequence length="94" mass="10937">MVQGLWTLSRGSVDDKLRWAFTLYDLDGDGQICRDEMTRVVTAIYELMGKFAEPWLKDGTTVAAHVDFVFQVCLEIYILFETFLKSIHIIRFKL</sequence>
<dbReference type="PROSITE" id="PS50222">
    <property type="entry name" value="EF_HAND_2"/>
    <property type="match status" value="1"/>
</dbReference>
<dbReference type="Gene3D" id="1.10.238.10">
    <property type="entry name" value="EF-hand"/>
    <property type="match status" value="1"/>
</dbReference>
<dbReference type="Proteomes" id="UP001160148">
    <property type="component" value="Unassembled WGS sequence"/>
</dbReference>
<name>A0AAV0VRG0_9HEMI</name>
<dbReference type="InterPro" id="IPR002048">
    <property type="entry name" value="EF_hand_dom"/>
</dbReference>
<organism evidence="5 6">
    <name type="scientific">Macrosiphum euphorbiae</name>
    <name type="common">potato aphid</name>
    <dbReference type="NCBI Taxonomy" id="13131"/>
    <lineage>
        <taxon>Eukaryota</taxon>
        <taxon>Metazoa</taxon>
        <taxon>Ecdysozoa</taxon>
        <taxon>Arthropoda</taxon>
        <taxon>Hexapoda</taxon>
        <taxon>Insecta</taxon>
        <taxon>Pterygota</taxon>
        <taxon>Neoptera</taxon>
        <taxon>Paraneoptera</taxon>
        <taxon>Hemiptera</taxon>
        <taxon>Sternorrhyncha</taxon>
        <taxon>Aphidomorpha</taxon>
        <taxon>Aphidoidea</taxon>
        <taxon>Aphididae</taxon>
        <taxon>Macrosiphini</taxon>
        <taxon>Macrosiphum</taxon>
    </lineage>
</organism>
<dbReference type="SUPFAM" id="SSF47473">
    <property type="entry name" value="EF-hand"/>
    <property type="match status" value="1"/>
</dbReference>
<dbReference type="PANTHER" id="PTHR23055">
    <property type="entry name" value="CALCIUM BINDING PROTEINS"/>
    <property type="match status" value="1"/>
</dbReference>
<accession>A0AAV0VRG0</accession>
<protein>
    <recommendedName>
        <fullName evidence="4">EF-hand domain-containing protein</fullName>
    </recommendedName>
</protein>
<dbReference type="Pfam" id="PF00036">
    <property type="entry name" value="EF-hand_1"/>
    <property type="match status" value="1"/>
</dbReference>
<evidence type="ECO:0000313" key="5">
    <source>
        <dbReference type="EMBL" id="CAI6346170.1"/>
    </source>
</evidence>
<dbReference type="InterPro" id="IPR018247">
    <property type="entry name" value="EF_Hand_1_Ca_BS"/>
</dbReference>
<dbReference type="AlphaFoldDB" id="A0AAV0VRG0"/>
<dbReference type="EMBL" id="CARXXK010000001">
    <property type="protein sequence ID" value="CAI6346170.1"/>
    <property type="molecule type" value="Genomic_DNA"/>
</dbReference>
<dbReference type="SMART" id="SM00054">
    <property type="entry name" value="EFh"/>
    <property type="match status" value="1"/>
</dbReference>
<dbReference type="PROSITE" id="PS00018">
    <property type="entry name" value="EF_HAND_1"/>
    <property type="match status" value="1"/>
</dbReference>
<evidence type="ECO:0000256" key="2">
    <source>
        <dbReference type="ARBA" id="ARBA00022737"/>
    </source>
</evidence>
<feature type="domain" description="EF-hand" evidence="4">
    <location>
        <begin position="12"/>
        <end position="47"/>
    </location>
</feature>
<dbReference type="InterPro" id="IPR028846">
    <property type="entry name" value="Recoverin"/>
</dbReference>
<reference evidence="5 6" key="1">
    <citation type="submission" date="2023-01" db="EMBL/GenBank/DDBJ databases">
        <authorList>
            <person name="Whitehead M."/>
        </authorList>
    </citation>
    <scope>NUCLEOTIDE SEQUENCE [LARGE SCALE GENOMIC DNA]</scope>
</reference>
<dbReference type="PANTHER" id="PTHR23055:SF167">
    <property type="entry name" value="EF-HAND DOMAIN-CONTAINING PROTEIN"/>
    <property type="match status" value="1"/>
</dbReference>
<keyword evidence="6" id="KW-1185">Reference proteome</keyword>
<evidence type="ECO:0000256" key="3">
    <source>
        <dbReference type="ARBA" id="ARBA00022837"/>
    </source>
</evidence>
<evidence type="ECO:0000256" key="1">
    <source>
        <dbReference type="ARBA" id="ARBA00022723"/>
    </source>
</evidence>
<keyword evidence="3" id="KW-0106">Calcium</keyword>
<evidence type="ECO:0000259" key="4">
    <source>
        <dbReference type="PROSITE" id="PS50222"/>
    </source>
</evidence>
<dbReference type="InterPro" id="IPR011992">
    <property type="entry name" value="EF-hand-dom_pair"/>
</dbReference>
<proteinExistence type="predicted"/>
<comment type="caution">
    <text evidence="5">The sequence shown here is derived from an EMBL/GenBank/DDBJ whole genome shotgun (WGS) entry which is preliminary data.</text>
</comment>
<gene>
    <name evidence="5" type="ORF">MEUPH1_LOCUS3106</name>
</gene>